<dbReference type="SMART" id="SM00888">
    <property type="entry name" value="EF1_GNE"/>
    <property type="match status" value="1"/>
</dbReference>
<dbReference type="Gene3D" id="3.30.70.60">
    <property type="match status" value="1"/>
</dbReference>
<reference evidence="8 9" key="1">
    <citation type="submission" date="2023-05" db="EMBL/GenBank/DDBJ databases">
        <title>B98-5 Cell Line De Novo Hybrid Assembly: An Optical Mapping Approach.</title>
        <authorList>
            <person name="Kananen K."/>
            <person name="Auerbach J.A."/>
            <person name="Kautto E."/>
            <person name="Blachly J.S."/>
        </authorList>
    </citation>
    <scope>NUCLEOTIDE SEQUENCE [LARGE SCALE GENOMIC DNA]</scope>
    <source>
        <strain evidence="8">B95-8</strain>
        <tissue evidence="8">Cell line</tissue>
    </source>
</reference>
<keyword evidence="9" id="KW-1185">Reference proteome</keyword>
<dbReference type="InterPro" id="IPR014038">
    <property type="entry name" value="EF1B_bsu/dsu_GNE"/>
</dbReference>
<dbReference type="PROSITE" id="PS00825">
    <property type="entry name" value="EF1BD_2"/>
    <property type="match status" value="1"/>
</dbReference>
<evidence type="ECO:0000256" key="3">
    <source>
        <dbReference type="ARBA" id="ARBA00022917"/>
    </source>
</evidence>
<protein>
    <recommendedName>
        <fullName evidence="4">Elongation factor 1-delta</fullName>
    </recommendedName>
</protein>
<dbReference type="InterPro" id="IPR036219">
    <property type="entry name" value="eEF-1beta-like_sf"/>
</dbReference>
<dbReference type="Pfam" id="PF00736">
    <property type="entry name" value="EF1_GNE"/>
    <property type="match status" value="1"/>
</dbReference>
<dbReference type="Proteomes" id="UP001266305">
    <property type="component" value="Unassembled WGS sequence"/>
</dbReference>
<dbReference type="CDD" id="cd00292">
    <property type="entry name" value="EF1B"/>
    <property type="match status" value="1"/>
</dbReference>
<evidence type="ECO:0000256" key="2">
    <source>
        <dbReference type="ARBA" id="ARBA00022768"/>
    </source>
</evidence>
<evidence type="ECO:0000256" key="1">
    <source>
        <dbReference type="ARBA" id="ARBA00007411"/>
    </source>
</evidence>
<feature type="domain" description="Translation elongation factor EF1B beta/delta subunit guanine nucleotide exchange" evidence="7">
    <location>
        <begin position="101"/>
        <end position="187"/>
    </location>
</feature>
<accession>A0ABQ9V9A6</accession>
<evidence type="ECO:0000313" key="8">
    <source>
        <dbReference type="EMBL" id="KAK2105760.1"/>
    </source>
</evidence>
<evidence type="ECO:0000313" key="9">
    <source>
        <dbReference type="Proteomes" id="UP001266305"/>
    </source>
</evidence>
<dbReference type="InterPro" id="IPR049720">
    <property type="entry name" value="EF1B_bsu/dsu"/>
</dbReference>
<proteinExistence type="inferred from homology"/>
<gene>
    <name evidence="8" type="ORF">P7K49_015274</name>
</gene>
<sequence>MGCSGVTGRVPPCPHRGKTGDNAIRNDKNEEKTNPKHLIPAQHPGRLRGGTGLSAEIGEYLSHTEALAKKPATPSEDGEDDDIDLSGSNCEEEKEAVPEAKSSTLLDIKPWDSEMDVAQPEPCAHSAQLDELVRGSSQLVPMGCGIQKLQVQCVVKDDKGGTDLLEEDITEFEVHVQSVDIAAFNKI</sequence>
<evidence type="ECO:0000256" key="5">
    <source>
        <dbReference type="RuleBase" id="RU003791"/>
    </source>
</evidence>
<dbReference type="PANTHER" id="PTHR11595:SF26">
    <property type="entry name" value="ELONGATION FACTOR 1-DELTA"/>
    <property type="match status" value="1"/>
</dbReference>
<evidence type="ECO:0000256" key="6">
    <source>
        <dbReference type="SAM" id="MobiDB-lite"/>
    </source>
</evidence>
<name>A0ABQ9V9A6_SAGOE</name>
<dbReference type="EMBL" id="JASSZA010000007">
    <property type="protein sequence ID" value="KAK2105760.1"/>
    <property type="molecule type" value="Genomic_DNA"/>
</dbReference>
<comment type="similarity">
    <text evidence="1 5">Belongs to the EF-1-beta/EF-1-delta family.</text>
</comment>
<comment type="caution">
    <text evidence="8">The sequence shown here is derived from an EMBL/GenBank/DDBJ whole genome shotgun (WGS) entry which is preliminary data.</text>
</comment>
<dbReference type="SUPFAM" id="SSF54984">
    <property type="entry name" value="eEF-1beta-like"/>
    <property type="match status" value="1"/>
</dbReference>
<evidence type="ECO:0000259" key="7">
    <source>
        <dbReference type="SMART" id="SM00888"/>
    </source>
</evidence>
<evidence type="ECO:0000256" key="4">
    <source>
        <dbReference type="ARBA" id="ARBA00039378"/>
    </source>
</evidence>
<organism evidence="8 9">
    <name type="scientific">Saguinus oedipus</name>
    <name type="common">Cotton-top tamarin</name>
    <name type="synonym">Oedipomidas oedipus</name>
    <dbReference type="NCBI Taxonomy" id="9490"/>
    <lineage>
        <taxon>Eukaryota</taxon>
        <taxon>Metazoa</taxon>
        <taxon>Chordata</taxon>
        <taxon>Craniata</taxon>
        <taxon>Vertebrata</taxon>
        <taxon>Euteleostomi</taxon>
        <taxon>Mammalia</taxon>
        <taxon>Eutheria</taxon>
        <taxon>Euarchontoglires</taxon>
        <taxon>Primates</taxon>
        <taxon>Haplorrhini</taxon>
        <taxon>Platyrrhini</taxon>
        <taxon>Cebidae</taxon>
        <taxon>Callitrichinae</taxon>
        <taxon>Saguinus</taxon>
    </lineage>
</organism>
<keyword evidence="2 5" id="KW-0251">Elongation factor</keyword>
<feature type="compositionally biased region" description="Basic and acidic residues" evidence="6">
    <location>
        <begin position="24"/>
        <end position="34"/>
    </location>
</feature>
<dbReference type="InterPro" id="IPR001326">
    <property type="entry name" value="Transl_elong_EF1B_B/D_CS"/>
</dbReference>
<keyword evidence="3 5" id="KW-0648">Protein biosynthesis</keyword>
<feature type="region of interest" description="Disordered" evidence="6">
    <location>
        <begin position="1"/>
        <end position="105"/>
    </location>
</feature>
<feature type="compositionally biased region" description="Acidic residues" evidence="6">
    <location>
        <begin position="76"/>
        <end position="94"/>
    </location>
</feature>
<dbReference type="PANTHER" id="PTHR11595">
    <property type="entry name" value="EF-HAND AND COILED-COIL DOMAIN-CONTAINING FAMILY MEMBER"/>
    <property type="match status" value="1"/>
</dbReference>
<dbReference type="InterPro" id="IPR014717">
    <property type="entry name" value="Transl_elong_EF1B/ribsomal_bS6"/>
</dbReference>